<dbReference type="Proteomes" id="UP000321598">
    <property type="component" value="Unassembled WGS sequence"/>
</dbReference>
<evidence type="ECO:0000313" key="7">
    <source>
        <dbReference type="Proteomes" id="UP000321598"/>
    </source>
</evidence>
<dbReference type="Proteomes" id="UP000254956">
    <property type="component" value="Unassembled WGS sequence"/>
</dbReference>
<reference evidence="4 7" key="2">
    <citation type="submission" date="2019-07" db="EMBL/GenBank/DDBJ databases">
        <title>Whole genome shotgun sequence of Staphylococcus arlettae NBRC 109765.</title>
        <authorList>
            <person name="Hosoyama A."/>
            <person name="Uohara A."/>
            <person name="Ohji S."/>
            <person name="Ichikawa N."/>
        </authorList>
    </citation>
    <scope>NUCLEOTIDE SEQUENCE [LARGE SCALE GENOMIC DNA]</scope>
    <source>
        <strain evidence="4 7">NBRC 109765</strain>
    </source>
</reference>
<feature type="domain" description="PRD" evidence="3">
    <location>
        <begin position="65"/>
        <end position="173"/>
    </location>
</feature>
<dbReference type="PANTHER" id="PTHR30185:SF16">
    <property type="entry name" value="PROTEIN GLCT"/>
    <property type="match status" value="1"/>
</dbReference>
<dbReference type="EMBL" id="UGZE01000001">
    <property type="protein sequence ID" value="SUJ19956.1"/>
    <property type="molecule type" value="Genomic_DNA"/>
</dbReference>
<feature type="domain" description="PRD" evidence="3">
    <location>
        <begin position="174"/>
        <end position="281"/>
    </location>
</feature>
<dbReference type="RefSeq" id="WP_002511087.1">
    <property type="nucleotide sequence ID" value="NZ_AP019698.1"/>
</dbReference>
<keyword evidence="7" id="KW-1185">Reference proteome</keyword>
<dbReference type="SUPFAM" id="SSF63520">
    <property type="entry name" value="PTS-regulatory domain, PRD"/>
    <property type="match status" value="2"/>
</dbReference>
<dbReference type="InterPro" id="IPR036650">
    <property type="entry name" value="CAT_RNA-bd_dom_sf"/>
</dbReference>
<dbReference type="InterPro" id="IPR036634">
    <property type="entry name" value="PRD_sf"/>
</dbReference>
<dbReference type="PROSITE" id="PS51372">
    <property type="entry name" value="PRD_2"/>
    <property type="match status" value="2"/>
</dbReference>
<dbReference type="STRING" id="1212545.SARL_12096"/>
<dbReference type="GO" id="GO:0003723">
    <property type="term" value="F:RNA binding"/>
    <property type="evidence" value="ECO:0007669"/>
    <property type="project" value="InterPro"/>
</dbReference>
<keyword evidence="2" id="KW-0677">Repeat</keyword>
<dbReference type="Gene3D" id="1.10.1790.10">
    <property type="entry name" value="PRD domain"/>
    <property type="match status" value="1"/>
</dbReference>
<organism evidence="5 6">
    <name type="scientific">Staphylococcus arlettae</name>
    <dbReference type="NCBI Taxonomy" id="29378"/>
    <lineage>
        <taxon>Bacteria</taxon>
        <taxon>Bacillati</taxon>
        <taxon>Bacillota</taxon>
        <taxon>Bacilli</taxon>
        <taxon>Bacillales</taxon>
        <taxon>Staphylococcaceae</taxon>
        <taxon>Staphylococcus</taxon>
    </lineage>
</organism>
<dbReference type="Pfam" id="PF03123">
    <property type="entry name" value="CAT_RBD"/>
    <property type="match status" value="1"/>
</dbReference>
<name>A0A380CG43_9STAP</name>
<dbReference type="PROSITE" id="PS00654">
    <property type="entry name" value="PRD_1"/>
    <property type="match status" value="1"/>
</dbReference>
<dbReference type="NCBIfam" id="NF047357">
    <property type="entry name" value="antiterm_GlcT"/>
    <property type="match status" value="1"/>
</dbReference>
<gene>
    <name evidence="5" type="primary">glcT</name>
    <name evidence="5" type="ORF">NCTC12413_01558</name>
    <name evidence="4" type="ORF">SAR03_01340</name>
</gene>
<evidence type="ECO:0000313" key="4">
    <source>
        <dbReference type="EMBL" id="GEP99096.1"/>
    </source>
</evidence>
<dbReference type="Pfam" id="PF00874">
    <property type="entry name" value="PRD"/>
    <property type="match status" value="2"/>
</dbReference>
<dbReference type="InterPro" id="IPR004341">
    <property type="entry name" value="CAT_RNA-bd_dom"/>
</dbReference>
<dbReference type="GO" id="GO:0045893">
    <property type="term" value="P:positive regulation of DNA-templated transcription"/>
    <property type="evidence" value="ECO:0007669"/>
    <property type="project" value="InterPro"/>
</dbReference>
<comment type="similarity">
    <text evidence="1">Belongs to the transcriptional antiterminator BglG family. GlcT subfamily.</text>
</comment>
<dbReference type="InterPro" id="IPR001550">
    <property type="entry name" value="Transcrpt_antitermin_CS"/>
</dbReference>
<reference evidence="5 6" key="1">
    <citation type="submission" date="2018-06" db="EMBL/GenBank/DDBJ databases">
        <authorList>
            <consortium name="Pathogen Informatics"/>
            <person name="Doyle S."/>
        </authorList>
    </citation>
    <scope>NUCLEOTIDE SEQUENCE [LARGE SCALE GENOMIC DNA]</scope>
    <source>
        <strain evidence="5 6">NCTC12413</strain>
    </source>
</reference>
<protein>
    <submittedName>
        <fullName evidence="4">Protein GlcT</fullName>
    </submittedName>
    <submittedName>
        <fullName evidence="5">Transcription antiterminator</fullName>
    </submittedName>
</protein>
<dbReference type="Gene3D" id="1.20.890.100">
    <property type="match status" value="1"/>
</dbReference>
<dbReference type="AlphaFoldDB" id="A0A380CG43"/>
<dbReference type="PANTHER" id="PTHR30185">
    <property type="entry name" value="CRYPTIC BETA-GLUCOSIDE BGL OPERON ANTITERMINATOR"/>
    <property type="match status" value="1"/>
</dbReference>
<dbReference type="GeneID" id="97287829"/>
<dbReference type="EMBL" id="BKAV01000001">
    <property type="protein sequence ID" value="GEP99096.1"/>
    <property type="molecule type" value="Genomic_DNA"/>
</dbReference>
<sequence length="281" mass="32567">MSQYHITKILNNNVIICTIDRQEVILLGKGIGFNKKPGMKVQRGDSIEKVYKLDQQHQLDHYKLLVAQTDESIIHAIIEAVDLITSEETVIDDKKLVISLTDHIIFAYKRLQQQQKITNPFIAETQQLYSESYDLAQRVIVQLNAKLDVDFPEDEIGFIALHIASNTNAISIHEVNAMYNMVSKATKIIEHDLQQTIDKHSIKYQRFIRHVQFLIRRIQQDERAAASQVFEDMVKAHYALCYNVALKIMRLIQRELNVTIHESEIVYLAIHIHHFTISDQP</sequence>
<evidence type="ECO:0000313" key="6">
    <source>
        <dbReference type="Proteomes" id="UP000254956"/>
    </source>
</evidence>
<evidence type="ECO:0000256" key="1">
    <source>
        <dbReference type="ARBA" id="ARBA00009115"/>
    </source>
</evidence>
<dbReference type="Gene3D" id="2.30.24.10">
    <property type="entry name" value="CAT RNA-binding domain"/>
    <property type="match status" value="1"/>
</dbReference>
<evidence type="ECO:0000313" key="5">
    <source>
        <dbReference type="EMBL" id="SUJ19956.1"/>
    </source>
</evidence>
<dbReference type="SMART" id="SM01061">
    <property type="entry name" value="CAT_RBD"/>
    <property type="match status" value="1"/>
</dbReference>
<dbReference type="InterPro" id="IPR011608">
    <property type="entry name" value="PRD"/>
</dbReference>
<evidence type="ECO:0000259" key="3">
    <source>
        <dbReference type="PROSITE" id="PS51372"/>
    </source>
</evidence>
<dbReference type="InterPro" id="IPR050661">
    <property type="entry name" value="BglG_antiterminators"/>
</dbReference>
<accession>A0A380CG43</accession>
<dbReference type="OrthoDB" id="9813552at2"/>
<evidence type="ECO:0000256" key="2">
    <source>
        <dbReference type="ARBA" id="ARBA00022737"/>
    </source>
</evidence>
<dbReference type="SUPFAM" id="SSF50151">
    <property type="entry name" value="SacY-like RNA-binding domain"/>
    <property type="match status" value="1"/>
</dbReference>
<proteinExistence type="inferred from homology"/>
<dbReference type="Gene3D" id="1.20.58.1950">
    <property type="match status" value="1"/>
</dbReference>